<evidence type="ECO:0000256" key="6">
    <source>
        <dbReference type="HAMAP-Rule" id="MF_01321"/>
    </source>
</evidence>
<evidence type="ECO:0000256" key="3">
    <source>
        <dbReference type="ARBA" id="ARBA00022695"/>
    </source>
</evidence>
<dbReference type="InterPro" id="IPR015712">
    <property type="entry name" value="DNA-dir_RNA_pol_su2"/>
</dbReference>
<feature type="domain" description="RNA polymerase Rpb2" evidence="13">
    <location>
        <begin position="519"/>
        <end position="586"/>
    </location>
</feature>
<dbReference type="FunFam" id="3.90.1800.10:FF:000001">
    <property type="entry name" value="DNA-directed RNA polymerase subunit beta"/>
    <property type="match status" value="1"/>
</dbReference>
<dbReference type="PANTHER" id="PTHR20856">
    <property type="entry name" value="DNA-DIRECTED RNA POLYMERASE I SUBUNIT 2"/>
    <property type="match status" value="1"/>
</dbReference>
<dbReference type="InterPro" id="IPR037033">
    <property type="entry name" value="DNA-dir_RNAP_su2_hyb_sf"/>
</dbReference>
<dbReference type="Pfam" id="PF04565">
    <property type="entry name" value="RNA_pol_Rpb2_3"/>
    <property type="match status" value="1"/>
</dbReference>
<keyword evidence="3 6" id="KW-0548">Nucleotidyltransferase</keyword>
<dbReference type="Pfam" id="PF04563">
    <property type="entry name" value="RNA_pol_Rpb2_1"/>
    <property type="match status" value="1"/>
</dbReference>
<comment type="similarity">
    <text evidence="6 7">Belongs to the RNA polymerase beta chain family.</text>
</comment>
<protein>
    <recommendedName>
        <fullName evidence="6 8">DNA-directed RNA polymerase subunit beta</fullName>
        <shortName evidence="6">RNAP subunit beta</shortName>
        <ecNumber evidence="6 8">2.7.7.6</ecNumber>
    </recommendedName>
    <alternativeName>
        <fullName evidence="6">RNA polymerase subunit beta</fullName>
    </alternativeName>
    <alternativeName>
        <fullName evidence="6">Transcriptase subunit beta</fullName>
    </alternativeName>
</protein>
<dbReference type="FunFam" id="2.40.50.150:FF:000001">
    <property type="entry name" value="DNA-directed RNA polymerase subunit beta"/>
    <property type="match status" value="1"/>
</dbReference>
<dbReference type="Gene3D" id="2.40.50.150">
    <property type="match status" value="1"/>
</dbReference>
<dbReference type="NCBIfam" id="NF001616">
    <property type="entry name" value="PRK00405.1"/>
    <property type="match status" value="1"/>
</dbReference>
<keyword evidence="2 6" id="KW-0808">Transferase</keyword>
<dbReference type="HAMAP" id="MF_01321">
    <property type="entry name" value="RNApol_bact_RpoB"/>
    <property type="match status" value="1"/>
</dbReference>
<evidence type="ECO:0000256" key="5">
    <source>
        <dbReference type="ARBA" id="ARBA00048552"/>
    </source>
</evidence>
<dbReference type="InterPro" id="IPR019462">
    <property type="entry name" value="DNA-dir_RNA_pol_bsu_external_1"/>
</dbReference>
<gene>
    <name evidence="6" type="primary">rpoB</name>
    <name evidence="15" type="ORF">SAMN05216551_12111</name>
</gene>
<dbReference type="Gene3D" id="3.90.1800.10">
    <property type="entry name" value="RNA polymerase alpha subunit dimerisation domain"/>
    <property type="match status" value="1"/>
</dbReference>
<dbReference type="InterPro" id="IPR037034">
    <property type="entry name" value="RNA_pol_Rpb2_2_sf"/>
</dbReference>
<dbReference type="InterPro" id="IPR007642">
    <property type="entry name" value="RNA_pol_Rpb2_2"/>
</dbReference>
<dbReference type="InterPro" id="IPR007120">
    <property type="entry name" value="DNA-dir_RNAP_su2_dom"/>
</dbReference>
<keyword evidence="4 6" id="KW-0804">Transcription</keyword>
<dbReference type="InterPro" id="IPR010243">
    <property type="entry name" value="RNA_pol_bsu_bac"/>
</dbReference>
<evidence type="ECO:0000256" key="4">
    <source>
        <dbReference type="ARBA" id="ARBA00023163"/>
    </source>
</evidence>
<dbReference type="GO" id="GO:0003899">
    <property type="term" value="F:DNA-directed RNA polymerase activity"/>
    <property type="evidence" value="ECO:0007669"/>
    <property type="project" value="UniProtKB-UniRule"/>
</dbReference>
<dbReference type="InterPro" id="IPR007645">
    <property type="entry name" value="RNA_pol_Rpb2_3"/>
</dbReference>
<dbReference type="FunFam" id="2.40.50.100:FF:000006">
    <property type="entry name" value="DNA-directed RNA polymerase subunit beta"/>
    <property type="match status" value="1"/>
</dbReference>
<dbReference type="InterPro" id="IPR007644">
    <property type="entry name" value="RNA_pol_bsu_protrusion"/>
</dbReference>
<reference evidence="16" key="1">
    <citation type="submission" date="2016-09" db="EMBL/GenBank/DDBJ databases">
        <authorList>
            <person name="Varghese N."/>
            <person name="Submissions S."/>
        </authorList>
    </citation>
    <scope>NUCLEOTIDE SEQUENCE [LARGE SCALE GENOMIC DNA]</scope>
    <source>
        <strain evidence="16">JS23</strain>
    </source>
</reference>
<dbReference type="Pfam" id="PF04561">
    <property type="entry name" value="RNA_pol_Rpb2_2"/>
    <property type="match status" value="2"/>
</dbReference>
<dbReference type="GO" id="GO:0006351">
    <property type="term" value="P:DNA-templated transcription"/>
    <property type="evidence" value="ECO:0007669"/>
    <property type="project" value="UniProtKB-UniRule"/>
</dbReference>
<dbReference type="Gene3D" id="2.30.150.10">
    <property type="entry name" value="DNA-directed RNA polymerase, beta subunit, external 1 domain"/>
    <property type="match status" value="1"/>
</dbReference>
<evidence type="ECO:0000313" key="15">
    <source>
        <dbReference type="EMBL" id="SDV51662.1"/>
    </source>
</evidence>
<dbReference type="EMBL" id="FNLO01000021">
    <property type="protein sequence ID" value="SDV51662.1"/>
    <property type="molecule type" value="Genomic_DNA"/>
</dbReference>
<proteinExistence type="inferred from homology"/>
<dbReference type="Gene3D" id="3.90.1100.10">
    <property type="match status" value="2"/>
</dbReference>
<dbReference type="Proteomes" id="UP000243719">
    <property type="component" value="Unassembled WGS sequence"/>
</dbReference>
<evidence type="ECO:0000256" key="8">
    <source>
        <dbReference type="RuleBase" id="RU363031"/>
    </source>
</evidence>
<dbReference type="InterPro" id="IPR014724">
    <property type="entry name" value="RNA_pol_RPB2_OB-fold"/>
</dbReference>
<evidence type="ECO:0000313" key="16">
    <source>
        <dbReference type="Proteomes" id="UP000243719"/>
    </source>
</evidence>
<dbReference type="Pfam" id="PF04560">
    <property type="entry name" value="RNA_pol_Rpb2_7"/>
    <property type="match status" value="1"/>
</dbReference>
<dbReference type="RefSeq" id="WP_091913478.1">
    <property type="nucleotide sequence ID" value="NZ_FNLO01000021.1"/>
</dbReference>
<dbReference type="Gene3D" id="3.90.1110.10">
    <property type="entry name" value="RNA polymerase Rpb2, domain 2"/>
    <property type="match status" value="1"/>
</dbReference>
<comment type="function">
    <text evidence="6 8">DNA-dependent RNA polymerase catalyzes the transcription of DNA into RNA using the four ribonucleoside triphosphates as substrates.</text>
</comment>
<feature type="domain" description="RNA polymerase Rpb2" evidence="11">
    <location>
        <begin position="156"/>
        <end position="228"/>
    </location>
</feature>
<dbReference type="GO" id="GO:0000428">
    <property type="term" value="C:DNA-directed RNA polymerase complex"/>
    <property type="evidence" value="ECO:0007669"/>
    <property type="project" value="UniProtKB-KW"/>
</dbReference>
<evidence type="ECO:0000259" key="10">
    <source>
        <dbReference type="Pfam" id="PF04560"/>
    </source>
</evidence>
<dbReference type="Pfam" id="PF10385">
    <property type="entry name" value="RNA_pol_Rpb2_45"/>
    <property type="match status" value="1"/>
</dbReference>
<evidence type="ECO:0000256" key="2">
    <source>
        <dbReference type="ARBA" id="ARBA00022679"/>
    </source>
</evidence>
<name>A0A1H2PWF0_9BURK</name>
<dbReference type="InterPro" id="IPR007121">
    <property type="entry name" value="RNA_pol_bsu_CS"/>
</dbReference>
<accession>A0A1H2PWF0</accession>
<evidence type="ECO:0000259" key="14">
    <source>
        <dbReference type="Pfam" id="PF10385"/>
    </source>
</evidence>
<dbReference type="OrthoDB" id="9803954at2"/>
<evidence type="ECO:0000256" key="1">
    <source>
        <dbReference type="ARBA" id="ARBA00022478"/>
    </source>
</evidence>
<dbReference type="CDD" id="cd00653">
    <property type="entry name" value="RNA_pol_B_RPB2"/>
    <property type="match status" value="1"/>
</dbReference>
<keyword evidence="1 6" id="KW-0240">DNA-directed RNA polymerase</keyword>
<dbReference type="InterPro" id="IPR007641">
    <property type="entry name" value="RNA_pol_Rpb2_7"/>
</dbReference>
<dbReference type="GO" id="GO:0003677">
    <property type="term" value="F:DNA binding"/>
    <property type="evidence" value="ECO:0007669"/>
    <property type="project" value="UniProtKB-UniRule"/>
</dbReference>
<comment type="subunit">
    <text evidence="6 8">The RNAP catalytic core consists of 2 alpha, 1 beta, 1 beta' and 1 omega subunit. When a sigma factor is associated with the core the holoenzyme is formed, which can initiate transcription.</text>
</comment>
<evidence type="ECO:0000259" key="9">
    <source>
        <dbReference type="Pfam" id="PF00562"/>
    </source>
</evidence>
<feature type="domain" description="RNA polymerase Rpb2" evidence="10">
    <location>
        <begin position="1292"/>
        <end position="1365"/>
    </location>
</feature>
<feature type="domain" description="RNA polymerase Rpb2" evidence="11">
    <location>
        <begin position="354"/>
        <end position="460"/>
    </location>
</feature>
<dbReference type="EC" id="2.7.7.6" evidence="6 8"/>
<dbReference type="InterPro" id="IPR042107">
    <property type="entry name" value="DNA-dir_RNA_pol_bsu_ext_1_sf"/>
</dbReference>
<dbReference type="PROSITE" id="PS01166">
    <property type="entry name" value="RNA_POL_BETA"/>
    <property type="match status" value="1"/>
</dbReference>
<dbReference type="Gene3D" id="2.40.270.10">
    <property type="entry name" value="DNA-directed RNA polymerase, subunit 2, domain 6"/>
    <property type="match status" value="1"/>
</dbReference>
<feature type="domain" description="DNA-directed RNA polymerase subunit 2 hybrid-binding" evidence="9">
    <location>
        <begin position="724"/>
        <end position="1290"/>
    </location>
</feature>
<organism evidence="15 16">
    <name type="scientific">Chitinasiproducens palmae</name>
    <dbReference type="NCBI Taxonomy" id="1770053"/>
    <lineage>
        <taxon>Bacteria</taxon>
        <taxon>Pseudomonadati</taxon>
        <taxon>Pseudomonadota</taxon>
        <taxon>Betaproteobacteria</taxon>
        <taxon>Burkholderiales</taxon>
        <taxon>Burkholderiaceae</taxon>
        <taxon>Chitinasiproducens</taxon>
    </lineage>
</organism>
<sequence>MQYSFTEKKRIRKSFAKRNIVHQVPFLLATQLESFTSFLQADTHPDKRKPEGLQAAFQSVFPIVSHNGFARLEFVRYMLSPPAFDVKECQQRGLTFCSQLRAVVQLVILDKESPSKPVVKEVKEQEVYMGEMPLMTANGSFVINGTERVIVSQLHRSPGVFFEHDKGKTHSSGKLLFSARIIPYRGSWLDFEFDPKDVLYFRVDRRRKMPVTILLKAIGLTPEQILANFFVFDNFTLMNEGAQMEFVAERLRGEVARFDITDRDGKIIVAKDKRINAKNIRDLEAANTKFISVPEDYLIGRVLAKGVIDGETGEVIANANEELTESLLAKLRDASVKEIQTLYTNDLDQGPYISQTLRMDETTDQTAARIAIYRMMRPGEPPTEEAVEALFNRLFYSEDAYDLSKVGRMKFNRRVGRDEITGPMTLTDDDILATIKILVELRNGKGEIDDIDHLGNRRVRCVGELAENQFRAGLVRVERAVKERLGQAESENLMPHDLINSKPISSAIREFFGSSQLSQFMDQTNPLSEITHKRRISALGPGGLTRERAGFEVRDVHPTHYGRVCPIETPEGPNIGLINSLALYAHLNEYGFLETPYRKVEEGKVTDKIEYLSAIEEGRYLIAQANAELSGNGTLTDELVSAREMGETLLATPDRVQYMDVAPSQIVSVAASLIPFLEHDDANRALMGSNMQRQAVPCLRPEKPLVGTGIERTVAVDSGTTVQATRGGTVDYVDASRIVIRVNDDEAVAGEVGVDIYNLIKYTRSNQNTNINQRPIVKVGDRVSVGDVIADGASTDLGELALGQNMLVAFMPWNGYNFEDSILISEKVVADDRYTSIHIEELNVVARDTKLGPEEITRDISNLAEAQLGRLDESGIVYIGAEVEAGDVMVGKVTPKGETQLTPEEKLLRAIFGEKASDVKDTSLRVPSGMSGTVIDVQVFTREGIQRDKRAQQIIDDELKRYRLDLNDQLRIVEGDAFERLERMLIGKTVNGGPKKLAKGAALTKEYLAELDHYHWFDIRLAEDEAAAQLEAIKESIEQKRHQFDLNFEEKRKKLTQGDELPPGVLKMVKVYLAVKRRLQPGDKMAGRHGNKGVVSKIVPIEDMPYMADGTPCDIALNPLGVPSRMNVGQILEVHLGWAAKGLGHRIDEMVREQRKVAELREFVARIYNESGQKERIDEFSDEEVFELARNLRQGVPFATPVFDGATEEEIRRALDQAYPDEIASHLGMNPSKNQVTLYDGRTGEAFERPVTVGYMHYLKLHHLVDDKMHARSTGPYSLVTQQPLGGKAQFGGQRFGEMEVWALEAYGASYVLQEMLTVKSDDVAGRTKVYENLVKGDHVIDAGMPESFNVLVKEIRSLGIDIDLDRD</sequence>
<comment type="catalytic activity">
    <reaction evidence="5 6 8">
        <text>RNA(n) + a ribonucleoside 5'-triphosphate = RNA(n+1) + diphosphate</text>
        <dbReference type="Rhea" id="RHEA:21248"/>
        <dbReference type="Rhea" id="RHEA-COMP:14527"/>
        <dbReference type="Rhea" id="RHEA-COMP:17342"/>
        <dbReference type="ChEBI" id="CHEBI:33019"/>
        <dbReference type="ChEBI" id="CHEBI:61557"/>
        <dbReference type="ChEBI" id="CHEBI:140395"/>
        <dbReference type="EC" id="2.7.7.6"/>
    </reaction>
</comment>
<dbReference type="NCBIfam" id="TIGR02013">
    <property type="entry name" value="rpoB"/>
    <property type="match status" value="1"/>
</dbReference>
<feature type="domain" description="RNA polymerase beta subunit protrusion" evidence="12">
    <location>
        <begin position="27"/>
        <end position="506"/>
    </location>
</feature>
<evidence type="ECO:0000259" key="12">
    <source>
        <dbReference type="Pfam" id="PF04563"/>
    </source>
</evidence>
<dbReference type="SUPFAM" id="SSF64484">
    <property type="entry name" value="beta and beta-prime subunits of DNA dependent RNA-polymerase"/>
    <property type="match status" value="1"/>
</dbReference>
<dbReference type="Gene3D" id="2.40.50.100">
    <property type="match status" value="1"/>
</dbReference>
<keyword evidence="16" id="KW-1185">Reference proteome</keyword>
<dbReference type="Pfam" id="PF00562">
    <property type="entry name" value="RNA_pol_Rpb2_6"/>
    <property type="match status" value="1"/>
</dbReference>
<feature type="domain" description="DNA-directed RNA polymerase beta subunit external 1" evidence="14">
    <location>
        <begin position="597"/>
        <end position="662"/>
    </location>
</feature>
<evidence type="ECO:0000256" key="7">
    <source>
        <dbReference type="RuleBase" id="RU000434"/>
    </source>
</evidence>
<dbReference type="STRING" id="1770053.SAMN05216551_12111"/>
<evidence type="ECO:0000259" key="11">
    <source>
        <dbReference type="Pfam" id="PF04561"/>
    </source>
</evidence>
<evidence type="ECO:0000259" key="13">
    <source>
        <dbReference type="Pfam" id="PF04565"/>
    </source>
</evidence>
<dbReference type="GO" id="GO:0032549">
    <property type="term" value="F:ribonucleoside binding"/>
    <property type="evidence" value="ECO:0007669"/>
    <property type="project" value="InterPro"/>
</dbReference>